<reference evidence="1" key="2">
    <citation type="submission" date="2023-02" db="EMBL/GenBank/DDBJ databases">
        <authorList>
            <person name="Lu C.-H."/>
        </authorList>
    </citation>
    <scope>NUCLEOTIDE SEQUENCE</scope>
    <source>
        <strain evidence="1">22TCCZM01-4</strain>
    </source>
</reference>
<sequence length="41" mass="4496">MDRDTFVSALRAEGFTEFVLVTRDAGELGTHPFEAKALILA</sequence>
<dbReference type="AlphaFoldDB" id="A0AAE3LCL7"/>
<dbReference type="Proteomes" id="UP001164374">
    <property type="component" value="Unassembled WGS sequence"/>
</dbReference>
<reference evidence="1" key="1">
    <citation type="journal article" date="2023" name="Front. Microbiol.">
        <title>Ralstonia chuxiongensis sp. nov., Ralstonia mojiangensis sp. nov., and Ralstonia soli sp. nov., isolated from tobacco fields, are three novel species in the family Burkholderiaceae.</title>
        <authorList>
            <person name="Lu C.H."/>
            <person name="Zhang Y.Y."/>
            <person name="Jiang N."/>
            <person name="Chen W."/>
            <person name="Shao X."/>
            <person name="Zhao Z.M."/>
            <person name="Lu W.L."/>
            <person name="Hu X."/>
            <person name="Xi Y.X."/>
            <person name="Zou S.Y."/>
            <person name="Wei Q.J."/>
            <person name="Lin Z.L."/>
            <person name="Gong L."/>
            <person name="Gai X.T."/>
            <person name="Zhang L.Q."/>
            <person name="Li J.Y."/>
            <person name="Jin Y."/>
            <person name="Xia Z.Y."/>
        </authorList>
    </citation>
    <scope>NUCLEOTIDE SEQUENCE</scope>
    <source>
        <strain evidence="1">22TCCZM01-4</strain>
    </source>
</reference>
<comment type="caution">
    <text evidence="1">The sequence shown here is derived from an EMBL/GenBank/DDBJ whole genome shotgun (WGS) entry which is preliminary data.</text>
</comment>
<protein>
    <submittedName>
        <fullName evidence="1">Uncharacterized protein</fullName>
    </submittedName>
</protein>
<evidence type="ECO:0000313" key="2">
    <source>
        <dbReference type="Proteomes" id="UP001164374"/>
    </source>
</evidence>
<organism evidence="1 2">
    <name type="scientific">Ralstonia mojiangensis</name>
    <dbReference type="NCBI Taxonomy" id="2953895"/>
    <lineage>
        <taxon>Bacteria</taxon>
        <taxon>Pseudomonadati</taxon>
        <taxon>Pseudomonadota</taxon>
        <taxon>Betaproteobacteria</taxon>
        <taxon>Burkholderiales</taxon>
        <taxon>Burkholderiaceae</taxon>
        <taxon>Ralstonia</taxon>
    </lineage>
</organism>
<proteinExistence type="predicted"/>
<accession>A0AAE3LCL7</accession>
<dbReference type="RefSeq" id="WP_260800483.1">
    <property type="nucleotide sequence ID" value="NZ_JAOCQJ010000005.1"/>
</dbReference>
<gene>
    <name evidence="1" type="ORF">N5I87_19465</name>
</gene>
<name>A0AAE3LCL7_9RALS</name>
<evidence type="ECO:0000313" key="1">
    <source>
        <dbReference type="EMBL" id="MCT7318200.1"/>
    </source>
</evidence>
<dbReference type="EMBL" id="JAOCQJ010000005">
    <property type="protein sequence ID" value="MCT7318200.1"/>
    <property type="molecule type" value="Genomic_DNA"/>
</dbReference>